<evidence type="ECO:0000313" key="3">
    <source>
        <dbReference type="EMBL" id="PHO17292.1"/>
    </source>
</evidence>
<organism evidence="3 4">
    <name type="scientific">Malaciobacter molluscorum LMG 25693</name>
    <dbReference type="NCBI Taxonomy" id="870501"/>
    <lineage>
        <taxon>Bacteria</taxon>
        <taxon>Pseudomonadati</taxon>
        <taxon>Campylobacterota</taxon>
        <taxon>Epsilonproteobacteria</taxon>
        <taxon>Campylobacterales</taxon>
        <taxon>Arcobacteraceae</taxon>
        <taxon>Malaciobacter</taxon>
    </lineage>
</organism>
<evidence type="ECO:0000313" key="4">
    <source>
        <dbReference type="Proteomes" id="UP000221222"/>
    </source>
</evidence>
<dbReference type="InterPro" id="IPR025714">
    <property type="entry name" value="Methyltranfer_dom"/>
</dbReference>
<feature type="domain" description="Methyltransferase" evidence="1">
    <location>
        <begin position="28"/>
        <end position="115"/>
    </location>
</feature>
<dbReference type="InterPro" id="IPR029063">
    <property type="entry name" value="SAM-dependent_MTases_sf"/>
</dbReference>
<reference evidence="3 4" key="1">
    <citation type="submission" date="2017-09" db="EMBL/GenBank/DDBJ databases">
        <title>Arcobacter canalis sp. nov., a new species isolated from a water canal contaminated with urban sewage.</title>
        <authorList>
            <person name="Perez-Cataluna A."/>
            <person name="Salas-Masso N."/>
            <person name="Figueras M.J."/>
        </authorList>
    </citation>
    <scope>NUCLEOTIDE SEQUENCE [LARGE SCALE GENOMIC DNA]</scope>
    <source>
        <strain evidence="3 4">F98-3</strain>
    </source>
</reference>
<dbReference type="AlphaFoldDB" id="A0A2G1DFL3"/>
<keyword evidence="2" id="KW-0489">Methyltransferase</keyword>
<dbReference type="GO" id="GO:0008168">
    <property type="term" value="F:methyltransferase activity"/>
    <property type="evidence" value="ECO:0007669"/>
    <property type="project" value="UniProtKB-KW"/>
</dbReference>
<dbReference type="KEGG" id="amol:AMOL_2614"/>
<dbReference type="EMBL" id="CP032098">
    <property type="protein sequence ID" value="AXX93553.1"/>
    <property type="molecule type" value="Genomic_DNA"/>
</dbReference>
<protein>
    <submittedName>
        <fullName evidence="2">Methyltransferase</fullName>
    </submittedName>
</protein>
<dbReference type="Gene3D" id="3.40.50.150">
    <property type="entry name" value="Vaccinia Virus protein VP39"/>
    <property type="match status" value="1"/>
</dbReference>
<dbReference type="GO" id="GO:0032259">
    <property type="term" value="P:methylation"/>
    <property type="evidence" value="ECO:0007669"/>
    <property type="project" value="UniProtKB-KW"/>
</dbReference>
<keyword evidence="2" id="KW-0808">Transferase</keyword>
<dbReference type="Proteomes" id="UP000262712">
    <property type="component" value="Chromosome"/>
</dbReference>
<accession>A0A2G1DFL3</accession>
<evidence type="ECO:0000259" key="1">
    <source>
        <dbReference type="Pfam" id="PF13847"/>
    </source>
</evidence>
<proteinExistence type="predicted"/>
<dbReference type="EMBL" id="NXFY01000020">
    <property type="protein sequence ID" value="PHO17292.1"/>
    <property type="molecule type" value="Genomic_DNA"/>
</dbReference>
<reference evidence="2 5" key="2">
    <citation type="submission" date="2018-08" db="EMBL/GenBank/DDBJ databases">
        <title>Complete genome of the Arcobacter molluscorum type strain LMG 25693.</title>
        <authorList>
            <person name="Miller W.G."/>
            <person name="Yee E."/>
            <person name="Bono J.L."/>
        </authorList>
    </citation>
    <scope>NUCLEOTIDE SEQUENCE [LARGE SCALE GENOMIC DNA]</scope>
    <source>
        <strain evidence="2 5">CECT 7696</strain>
    </source>
</reference>
<keyword evidence="4" id="KW-1185">Reference proteome</keyword>
<evidence type="ECO:0000313" key="5">
    <source>
        <dbReference type="Proteomes" id="UP000262712"/>
    </source>
</evidence>
<dbReference type="RefSeq" id="WP_099343235.1">
    <property type="nucleotide sequence ID" value="NZ_CP032098.1"/>
</dbReference>
<gene>
    <name evidence="2" type="ORF">AMOL_2614</name>
    <name evidence="3" type="ORF">CPU12_11325</name>
</gene>
<dbReference type="SUPFAM" id="SSF53335">
    <property type="entry name" value="S-adenosyl-L-methionine-dependent methyltransferases"/>
    <property type="match status" value="1"/>
</dbReference>
<dbReference type="Pfam" id="PF13847">
    <property type="entry name" value="Methyltransf_31"/>
    <property type="match status" value="1"/>
</dbReference>
<sequence length="224" mass="26847">MKIKEIRGLKYPDEYFIKYFFKNSFHQKKGLKFFEFGCSSGNNLMLPYQYEFDIVGVDINEDAIENAKFNFSHTKSSSLYEFYKSDMLTFAKNNKDLQIDVLLLPNVVNYIKKDELIEFFEIMKENKNIKNDADFFIRCREPKDFRFGIGKKIDSSTFKMADDYTITNEASCINKFYTEFELIEMLKKHLDLRDYFLFHNEFQNLQKENTIVFNSDMILWGRIN</sequence>
<name>A0A2G1DFL3_9BACT</name>
<evidence type="ECO:0000313" key="2">
    <source>
        <dbReference type="EMBL" id="AXX93553.1"/>
    </source>
</evidence>
<dbReference type="Proteomes" id="UP000221222">
    <property type="component" value="Unassembled WGS sequence"/>
</dbReference>